<proteinExistence type="predicted"/>
<dbReference type="PANTHER" id="PTHR31579">
    <property type="entry name" value="OS03G0796600 PROTEIN"/>
    <property type="match status" value="1"/>
</dbReference>
<dbReference type="STRING" id="22663.A0A2I0LFM9"/>
<dbReference type="PANTHER" id="PTHR31579:SF2">
    <property type="entry name" value="DUF506 FAMILY PROTEIN"/>
    <property type="match status" value="1"/>
</dbReference>
<reference evidence="1 2" key="1">
    <citation type="submission" date="2017-11" db="EMBL/GenBank/DDBJ databases">
        <title>De-novo sequencing of pomegranate (Punica granatum L.) genome.</title>
        <authorList>
            <person name="Akparov Z."/>
            <person name="Amiraslanov A."/>
            <person name="Hajiyeva S."/>
            <person name="Abbasov M."/>
            <person name="Kaur K."/>
            <person name="Hamwieh A."/>
            <person name="Solovyev V."/>
            <person name="Salamov A."/>
            <person name="Braich B."/>
            <person name="Kosarev P."/>
            <person name="Mahmoud A."/>
            <person name="Hajiyev E."/>
            <person name="Babayeva S."/>
            <person name="Izzatullayeva V."/>
            <person name="Mammadov A."/>
            <person name="Mammadov A."/>
            <person name="Sharifova S."/>
            <person name="Ojaghi J."/>
            <person name="Eynullazada K."/>
            <person name="Bayramov B."/>
            <person name="Abdulazimova A."/>
            <person name="Shahmuradov I."/>
        </authorList>
    </citation>
    <scope>NUCLEOTIDE SEQUENCE [LARGE SCALE GENOMIC DNA]</scope>
    <source>
        <strain evidence="2">cv. AG2017</strain>
        <tissue evidence="1">Leaf</tissue>
    </source>
</reference>
<dbReference type="NCBIfam" id="TIGR01615">
    <property type="entry name" value="A_thal_3542"/>
    <property type="match status" value="1"/>
</dbReference>
<organism evidence="1 2">
    <name type="scientific">Punica granatum</name>
    <name type="common">Pomegranate</name>
    <dbReference type="NCBI Taxonomy" id="22663"/>
    <lineage>
        <taxon>Eukaryota</taxon>
        <taxon>Viridiplantae</taxon>
        <taxon>Streptophyta</taxon>
        <taxon>Embryophyta</taxon>
        <taxon>Tracheophyta</taxon>
        <taxon>Spermatophyta</taxon>
        <taxon>Magnoliopsida</taxon>
        <taxon>eudicotyledons</taxon>
        <taxon>Gunneridae</taxon>
        <taxon>Pentapetalae</taxon>
        <taxon>rosids</taxon>
        <taxon>malvids</taxon>
        <taxon>Myrtales</taxon>
        <taxon>Lythraceae</taxon>
        <taxon>Punica</taxon>
    </lineage>
</organism>
<comment type="caution">
    <text evidence="1">The sequence shown here is derived from an EMBL/GenBank/DDBJ whole genome shotgun (WGS) entry which is preliminary data.</text>
</comment>
<name>A0A2I0LFM9_PUNGR</name>
<sequence length="330" mass="37501">MASARERTAPVGRWNFKLNYLQRFGFSERYSGITDTSSSSSSIEFDFLEVGDGKSYLHETSISSSDENYQQHEVWDEYAETALRDTSSDVEESKKFWETQHQLLQATLRRSSSVEAKLRNLTKEALEEIQMAGNGTCDCGAHRRPTGCRNCLMREVSVRLHSAGFDCGVCKCRWRSSPSTSAGEHAYLDVLYKSRSKNGDVVRVIINLDFRAEFEVARASDEYLRLLQKLPEVFVGKAERLQSVIKILCRAAKKCMHEKQMHIGPWRKHGYMQAKWFSPNCERSANPPTGNSSWLVEFYSTRSARPRASMLTVDMLETLPNSHANAVQVA</sequence>
<protein>
    <submittedName>
        <fullName evidence="1">Uncharacterized protein</fullName>
    </submittedName>
</protein>
<evidence type="ECO:0000313" key="2">
    <source>
        <dbReference type="Proteomes" id="UP000233551"/>
    </source>
</evidence>
<keyword evidence="2" id="KW-1185">Reference proteome</keyword>
<dbReference type="Proteomes" id="UP000233551">
    <property type="component" value="Unassembled WGS sequence"/>
</dbReference>
<evidence type="ECO:0000313" key="1">
    <source>
        <dbReference type="EMBL" id="PKI79492.1"/>
    </source>
</evidence>
<dbReference type="Pfam" id="PF04720">
    <property type="entry name" value="PDDEXK_6"/>
    <property type="match status" value="1"/>
</dbReference>
<dbReference type="AlphaFoldDB" id="A0A2I0LFM9"/>
<dbReference type="EMBL" id="PGOL01000003">
    <property type="protein sequence ID" value="PKI79492.1"/>
    <property type="molecule type" value="Genomic_DNA"/>
</dbReference>
<accession>A0A2I0LFM9</accession>
<dbReference type="InterPro" id="IPR006502">
    <property type="entry name" value="PDDEXK-like"/>
</dbReference>
<gene>
    <name evidence="1" type="ORF">CRG98_000123</name>
</gene>